<dbReference type="Proteomes" id="UP000054314">
    <property type="component" value="Unassembled WGS sequence"/>
</dbReference>
<dbReference type="RefSeq" id="WP_052104843.1">
    <property type="nucleotide sequence ID" value="NZ_AXCZ01000007.1"/>
</dbReference>
<evidence type="ECO:0000256" key="1">
    <source>
        <dbReference type="SAM" id="Phobius"/>
    </source>
</evidence>
<feature type="transmembrane region" description="Helical" evidence="1">
    <location>
        <begin position="15"/>
        <end position="37"/>
    </location>
</feature>
<sequence length="165" mass="17040">MQPNQTSATVHHERLWPGALGWSFVVGFSAVVGLSVVPVQATIGLGVGAATLVVAVAAAVVSSPAVTVEDGTLRAGRAHIPVEHLGDARVLDRQGVRAALGPGSDARTYACLRAWIKGAVVVEVLDPQDPTPSWLVSSRRPQALASALRAARPQDGHAAHSEQIG</sequence>
<feature type="transmembrane region" description="Helical" evidence="1">
    <location>
        <begin position="43"/>
        <end position="68"/>
    </location>
</feature>
<keyword evidence="1" id="KW-0812">Transmembrane</keyword>
<dbReference type="Pfam" id="PF11292">
    <property type="entry name" value="DUF3093"/>
    <property type="match status" value="1"/>
</dbReference>
<protein>
    <recommendedName>
        <fullName evidence="4">DUF3093 domain-containing protein</fullName>
    </recommendedName>
</protein>
<comment type="caution">
    <text evidence="2">The sequence shown here is derived from an EMBL/GenBank/DDBJ whole genome shotgun (WGS) entry which is preliminary data.</text>
</comment>
<accession>A0A0A0C282</accession>
<keyword evidence="3" id="KW-1185">Reference proteome</keyword>
<evidence type="ECO:0000313" key="2">
    <source>
        <dbReference type="EMBL" id="KGM14281.1"/>
    </source>
</evidence>
<dbReference type="EMBL" id="AXCZ01000007">
    <property type="protein sequence ID" value="KGM14281.1"/>
    <property type="molecule type" value="Genomic_DNA"/>
</dbReference>
<evidence type="ECO:0008006" key="4">
    <source>
        <dbReference type="Google" id="ProtNLM"/>
    </source>
</evidence>
<gene>
    <name evidence="2" type="ORF">N869_00120</name>
</gene>
<evidence type="ECO:0000313" key="3">
    <source>
        <dbReference type="Proteomes" id="UP000054314"/>
    </source>
</evidence>
<keyword evidence="1" id="KW-1133">Transmembrane helix</keyword>
<keyword evidence="1" id="KW-0472">Membrane</keyword>
<dbReference type="InterPro" id="IPR021443">
    <property type="entry name" value="DUF3093"/>
</dbReference>
<organism evidence="2 3">
    <name type="scientific">Cellulomonas bogoriensis 69B4 = DSM 16987</name>
    <dbReference type="NCBI Taxonomy" id="1386082"/>
    <lineage>
        <taxon>Bacteria</taxon>
        <taxon>Bacillati</taxon>
        <taxon>Actinomycetota</taxon>
        <taxon>Actinomycetes</taxon>
        <taxon>Micrococcales</taxon>
        <taxon>Cellulomonadaceae</taxon>
        <taxon>Cellulomonas</taxon>
    </lineage>
</organism>
<dbReference type="AlphaFoldDB" id="A0A0A0C282"/>
<name>A0A0A0C282_9CELL</name>
<proteinExistence type="predicted"/>
<reference evidence="2 3" key="1">
    <citation type="submission" date="2013-08" db="EMBL/GenBank/DDBJ databases">
        <title>Genome sequencing of Cellulomonas bogoriensis 69B4.</title>
        <authorList>
            <person name="Chen F."/>
            <person name="Li Y."/>
            <person name="Wang G."/>
        </authorList>
    </citation>
    <scope>NUCLEOTIDE SEQUENCE [LARGE SCALE GENOMIC DNA]</scope>
    <source>
        <strain evidence="2 3">69B4</strain>
    </source>
</reference>
<dbReference type="OrthoDB" id="3217020at2"/>